<dbReference type="Proteomes" id="UP000288805">
    <property type="component" value="Unassembled WGS sequence"/>
</dbReference>
<dbReference type="CDD" id="cd07187">
    <property type="entry name" value="YvcK_like"/>
    <property type="match status" value="1"/>
</dbReference>
<dbReference type="PANTHER" id="PTHR31240:SF0">
    <property type="entry name" value="MATERNAL EFFECT EMBRYO ARREST 18"/>
    <property type="match status" value="1"/>
</dbReference>
<organism evidence="1 2">
    <name type="scientific">Vitis vinifera</name>
    <name type="common">Grape</name>
    <dbReference type="NCBI Taxonomy" id="29760"/>
    <lineage>
        <taxon>Eukaryota</taxon>
        <taxon>Viridiplantae</taxon>
        <taxon>Streptophyta</taxon>
        <taxon>Embryophyta</taxon>
        <taxon>Tracheophyta</taxon>
        <taxon>Spermatophyta</taxon>
        <taxon>Magnoliopsida</taxon>
        <taxon>eudicotyledons</taxon>
        <taxon>Gunneridae</taxon>
        <taxon>Pentapetalae</taxon>
        <taxon>rosids</taxon>
        <taxon>Vitales</taxon>
        <taxon>Vitaceae</taxon>
        <taxon>Viteae</taxon>
        <taxon>Vitis</taxon>
    </lineage>
</organism>
<dbReference type="InterPro" id="IPR002882">
    <property type="entry name" value="CofD"/>
</dbReference>
<comment type="caution">
    <text evidence="1">The sequence shown here is derived from an EMBL/GenBank/DDBJ whole genome shotgun (WGS) entry which is preliminary data.</text>
</comment>
<evidence type="ECO:0000313" key="1">
    <source>
        <dbReference type="EMBL" id="RVW18860.1"/>
    </source>
</evidence>
<dbReference type="GO" id="GO:0043743">
    <property type="term" value="F:LPPG:FO 2-phospho-L-lactate transferase activity"/>
    <property type="evidence" value="ECO:0007669"/>
    <property type="project" value="InterPro"/>
</dbReference>
<reference evidence="1 2" key="1">
    <citation type="journal article" date="2018" name="PLoS Genet.">
        <title>Population sequencing reveals clonal diversity and ancestral inbreeding in the grapevine cultivar Chardonnay.</title>
        <authorList>
            <person name="Roach M.J."/>
            <person name="Johnson D.L."/>
            <person name="Bohlmann J."/>
            <person name="van Vuuren H.J."/>
            <person name="Jones S.J."/>
            <person name="Pretorius I.S."/>
            <person name="Schmidt S.A."/>
            <person name="Borneman A.R."/>
        </authorList>
    </citation>
    <scope>NUCLEOTIDE SEQUENCE [LARGE SCALE GENOMIC DNA]</scope>
    <source>
        <strain evidence="2">cv. Chardonnay</strain>
        <tissue evidence="1">Leaf</tissue>
    </source>
</reference>
<dbReference type="Gene3D" id="3.40.50.10680">
    <property type="entry name" value="CofD-like domains"/>
    <property type="match status" value="1"/>
</dbReference>
<dbReference type="Pfam" id="PF01933">
    <property type="entry name" value="CofD"/>
    <property type="match status" value="1"/>
</dbReference>
<evidence type="ECO:0000313" key="2">
    <source>
        <dbReference type="Proteomes" id="UP000288805"/>
    </source>
</evidence>
<dbReference type="SUPFAM" id="SSF142338">
    <property type="entry name" value="CofD-like"/>
    <property type="match status" value="1"/>
</dbReference>
<name>A0A438C6J1_VITVI</name>
<proteinExistence type="predicted"/>
<accession>A0A438C6J1</accession>
<dbReference type="PANTHER" id="PTHR31240">
    <property type="entry name" value="MATERNAL EFFECT EMBRYO ARREST 18"/>
    <property type="match status" value="1"/>
</dbReference>
<sequence length="584" mass="64603">MADLGLGPPFSKALPFHFPISPSRFHSAPRSLTMAADHPHSYSFSNPNPIPDPSTSQPSLLVFSGQSSSLLFMLSLFPAEQWQKMYEKRAGNWNRSYNHVQSIAIDKYDRLNRRISVQGFPLLSALELGVEAALKGMKGKCCLGACHNYYNYLARDRTLTKFLDLCTMEKKTVDHLLWHCPVLHEAFAEKKMRRVVPMCGTAFNGVVEELKKLTTCVAHVLPVSDDGGSTAEIVRVLGGPAVGDIRSRCLRLSDQSTSEALAVRKLLGHRLPLDAQAAKLEWYQIVEGEHALWEGVSKPYRETIRSFLAYFQNQILRRSKESFCFSNGSIGNFFFAGARIFFDSLDAAIFLFSRVSDIPTESLILPVISTNDRLTLGCELWEVMGLSHLSFTNSTVSPHVRDGSIIRGQNEISHPTSGSMQPINKEISSVPPLPSAIKRVFYMSSEGRNLLHEVFPTANPAVLDQLSNVDCIVYAMGSLFTSICPSLVLLGIGEIISSSSCLKVLLLNGTHDRETSGFSASRFVSAITDALNRTYGDPQNRLKNPPSQYINTLLVPKDGQIPVDVQCLASQGIFHVVRMPSTFI</sequence>
<dbReference type="EMBL" id="QGNW01002510">
    <property type="protein sequence ID" value="RVW18860.1"/>
    <property type="molecule type" value="Genomic_DNA"/>
</dbReference>
<dbReference type="AlphaFoldDB" id="A0A438C6J1"/>
<protein>
    <submittedName>
        <fullName evidence="1">Uncharacterized protein YNL011C</fullName>
    </submittedName>
</protein>
<gene>
    <name evidence="1" type="primary">YNL011C</name>
    <name evidence="1" type="ORF">CK203_097715</name>
</gene>
<dbReference type="InterPro" id="IPR038136">
    <property type="entry name" value="CofD-like_dom_sf"/>
</dbReference>